<proteinExistence type="predicted"/>
<dbReference type="EMBL" id="JACCHK010000001">
    <property type="protein sequence ID" value="NYH42446.1"/>
    <property type="molecule type" value="Genomic_DNA"/>
</dbReference>
<dbReference type="RefSeq" id="WP_179780244.1">
    <property type="nucleotide sequence ID" value="NZ_JACCHK010000001.1"/>
</dbReference>
<name>A0A7Z0BD28_9ACTN</name>
<dbReference type="AlphaFoldDB" id="A0A7Z0BD28"/>
<keyword evidence="2" id="KW-1185">Reference proteome</keyword>
<accession>A0A7Z0BD28</accession>
<comment type="caution">
    <text evidence="1">The sequence shown here is derived from an EMBL/GenBank/DDBJ whole genome shotgun (WGS) entry which is preliminary data.</text>
</comment>
<gene>
    <name evidence="1" type="ORF">HNR22_002173</name>
</gene>
<evidence type="ECO:0000313" key="2">
    <source>
        <dbReference type="Proteomes" id="UP000523545"/>
    </source>
</evidence>
<dbReference type="Proteomes" id="UP000523545">
    <property type="component" value="Unassembled WGS sequence"/>
</dbReference>
<reference evidence="1 2" key="1">
    <citation type="submission" date="2020-07" db="EMBL/GenBank/DDBJ databases">
        <title>Sequencing the genomes of 1000 actinobacteria strains.</title>
        <authorList>
            <person name="Klenk H.-P."/>
        </authorList>
    </citation>
    <scope>NUCLEOTIDE SEQUENCE [LARGE SCALE GENOMIC DNA]</scope>
    <source>
        <strain evidence="1 2">DSM 45876</strain>
    </source>
</reference>
<organism evidence="1 2">
    <name type="scientific">Micromonospora jinlongensis</name>
    <dbReference type="NCBI Taxonomy" id="1287877"/>
    <lineage>
        <taxon>Bacteria</taxon>
        <taxon>Bacillati</taxon>
        <taxon>Actinomycetota</taxon>
        <taxon>Actinomycetes</taxon>
        <taxon>Micromonosporales</taxon>
        <taxon>Micromonosporaceae</taxon>
        <taxon>Micromonospora</taxon>
    </lineage>
</organism>
<protein>
    <submittedName>
        <fullName evidence="1">Uncharacterized protein</fullName>
    </submittedName>
</protein>
<sequence>MGTTSTPAYDAHADWYEGFISGGGDYLRRVHATVHGGVHPCFVGAFAAWGRHPSVVVDARYADRSRSFDSWNTSGVRVRVGAWHLPLADLVNATVAAGLRLLRVAETGPGGVPDLFGLLAVREG</sequence>
<evidence type="ECO:0000313" key="1">
    <source>
        <dbReference type="EMBL" id="NYH42446.1"/>
    </source>
</evidence>